<keyword evidence="7" id="KW-1185">Reference proteome</keyword>
<feature type="coiled-coil region" evidence="1">
    <location>
        <begin position="812"/>
        <end position="839"/>
    </location>
</feature>
<feature type="region of interest" description="Disordered" evidence="2">
    <location>
        <begin position="371"/>
        <end position="399"/>
    </location>
</feature>
<feature type="compositionally biased region" description="Basic and acidic residues" evidence="2">
    <location>
        <begin position="576"/>
        <end position="589"/>
    </location>
</feature>
<dbReference type="STRING" id="6279.A0A5S6PRA9"/>
<feature type="region of interest" description="Disordered" evidence="2">
    <location>
        <begin position="675"/>
        <end position="739"/>
    </location>
</feature>
<feature type="domain" description="PDZ" evidence="5">
    <location>
        <begin position="158"/>
        <end position="221"/>
    </location>
</feature>
<dbReference type="GeneID" id="6099107"/>
<dbReference type="Gene3D" id="2.30.42.10">
    <property type="match status" value="1"/>
</dbReference>
<keyword evidence="3" id="KW-0812">Transmembrane</keyword>
<feature type="transmembrane region" description="Helical" evidence="3">
    <location>
        <begin position="32"/>
        <end position="58"/>
    </location>
</feature>
<evidence type="ECO:0000256" key="2">
    <source>
        <dbReference type="SAM" id="MobiDB-lite"/>
    </source>
</evidence>
<dbReference type="KEGG" id="bmy:BM_BM5836"/>
<organism evidence="6">
    <name type="scientific">Brugia malayi</name>
    <name type="common">Filarial nematode worm</name>
    <dbReference type="NCBI Taxonomy" id="6279"/>
    <lineage>
        <taxon>Eukaryota</taxon>
        <taxon>Metazoa</taxon>
        <taxon>Ecdysozoa</taxon>
        <taxon>Nematoda</taxon>
        <taxon>Chromadorea</taxon>
        <taxon>Rhabditida</taxon>
        <taxon>Spirurina</taxon>
        <taxon>Spiruromorpha</taxon>
        <taxon>Filarioidea</taxon>
        <taxon>Onchocercidae</taxon>
        <taxon>Brugia</taxon>
    </lineage>
</organism>
<dbReference type="AlphaFoldDB" id="A0A4E9FX87"/>
<dbReference type="PROSITE" id="PS50106">
    <property type="entry name" value="PDZ"/>
    <property type="match status" value="1"/>
</dbReference>
<reference evidence="8" key="3">
    <citation type="submission" date="2019-12" db="UniProtKB">
        <authorList>
            <consortium name="WormBaseParasite"/>
        </authorList>
    </citation>
    <scope>IDENTIFICATION</scope>
</reference>
<sequence>MRSHFTLTLIILITAAPNAVLAERSCFTASQIAGIIFVTSFTTFFAVIGIAMLLWYFYRNRTIDKNFIATIENNAVKSGKMVYSERMNEMESKAVEAIISPSSIDKMTSCSSLTCKCNDDSDDIGLEKQKIQSRQRRQAVSNDLTNNGSTNILEDVVRCLLEKDTSALGFQVAQRSDGICVSYVEPNGPADRSGNIFVGDKIKELTITFENMPISDALIILSCASTYKIRLELERAIINDAIQPNCPETEKYSDISSDSIQQFSTLYKSYSTSDLALRLQKAQMFDKAVSGGSFMSKQKYQLPRRSVINTIKEETSSIPETPVTLSPNSPRSDFTEDAEFVMTQPVISEETIVISDPFPILRSLRTSPSEMLSQPQIPSCVVTSGTDSKSKSNSASQNTLRQQLMPQILPSSNGHSALPLIAQENHKVDEINCNGFSEFVERSHFIYSNANIKDGIRKNCVEFCELIEPKRDSIVIEFEENQGDNSYQQTDQELINLPNCNGTFHEAENNLHKANFDNDNSASAPIVDASNNTTINCNHTENDTRSENISNVTNAECNNSNHPIVKIEASDNSSQRTERLDNLSKKTEGLDNSSQRTEGLDNLSKRTEGLDNLSKRTNVAASKFSNFKTDNRFSNNPEEVAVQSNHIDASELNGTHIMESSIPVLESPLIPRKTINDETLPNETNQRSSKQSQLRKLSGNYGTNEVRKVNGITDDLKDEGNNKSNIPQRSPKWSPKLQSHIPVVTRTPSTKSKSKLPKVEGNKVLGNTMRNKTAPDDTLKNDMNGASLYIAKKEALRKTYLPFSKINKSEEMDLNKERKARLEANQALLQRQQDELRTLGILP</sequence>
<feature type="region of interest" description="Disordered" evidence="2">
    <location>
        <begin position="565"/>
        <end position="609"/>
    </location>
</feature>
<keyword evidence="3" id="KW-1133">Transmembrane helix</keyword>
<accession>A0A4E9FX87</accession>
<reference evidence="7" key="1">
    <citation type="journal article" date="2007" name="Science">
        <title>Draft genome of the filarial nematode parasite Brugia malayi.</title>
        <authorList>
            <person name="Ghedin E."/>
            <person name="Wang S."/>
            <person name="Spiro D."/>
            <person name="Caler E."/>
            <person name="Zhao Q."/>
            <person name="Crabtree J."/>
            <person name="Allen J.E."/>
            <person name="Delcher A.L."/>
            <person name="Guiliano D.B."/>
            <person name="Miranda-Saavedra D."/>
            <person name="Angiuoli S.V."/>
            <person name="Creasy T."/>
            <person name="Amedeo P."/>
            <person name="Haas B."/>
            <person name="El-Sayed N.M."/>
            <person name="Wortman J.R."/>
            <person name="Feldblyum T."/>
            <person name="Tallon L."/>
            <person name="Schatz M."/>
            <person name="Shumway M."/>
            <person name="Koo H."/>
            <person name="Salzberg S.L."/>
            <person name="Schobel S."/>
            <person name="Pertea M."/>
            <person name="Pop M."/>
            <person name="White O."/>
            <person name="Barton G.J."/>
            <person name="Carlow C.K."/>
            <person name="Crawford M.J."/>
            <person name="Daub J."/>
            <person name="Dimmic M.W."/>
            <person name="Estes C.F."/>
            <person name="Foster J.M."/>
            <person name="Ganatra M."/>
            <person name="Gregory W.F."/>
            <person name="Johnson N.M."/>
            <person name="Jin J."/>
            <person name="Komuniecki R."/>
            <person name="Korf I."/>
            <person name="Kumar S."/>
            <person name="Laney S."/>
            <person name="Li B.W."/>
            <person name="Li W."/>
            <person name="Lindblom T.H."/>
            <person name="Lustigman S."/>
            <person name="Ma D."/>
            <person name="Maina C.V."/>
            <person name="Martin D.M."/>
            <person name="McCarter J.P."/>
            <person name="McReynolds L."/>
            <person name="Mitreva M."/>
            <person name="Nutman T.B."/>
            <person name="Parkinson J."/>
            <person name="Peregrin-Alvarez J.M."/>
            <person name="Poole C."/>
            <person name="Ren Q."/>
            <person name="Saunders L."/>
            <person name="Sluder A.E."/>
            <person name="Smith K."/>
            <person name="Stanke M."/>
            <person name="Unnasch T.R."/>
            <person name="Ware J."/>
            <person name="Wei A.D."/>
            <person name="Weil G."/>
            <person name="Williams D.J."/>
            <person name="Zhang Y."/>
            <person name="Williams S.A."/>
            <person name="Fraser-Liggett C."/>
            <person name="Slatko B."/>
            <person name="Blaxter M.L."/>
            <person name="Scott A.L."/>
        </authorList>
    </citation>
    <scope>NUCLEOTIDE SEQUENCE</scope>
    <source>
        <strain evidence="7">FR3</strain>
    </source>
</reference>
<dbReference type="EMBL" id="CAAKNF010000195">
    <property type="protein sequence ID" value="VIO97503.1"/>
    <property type="molecule type" value="Genomic_DNA"/>
</dbReference>
<feature type="signal peptide" evidence="4">
    <location>
        <begin position="1"/>
        <end position="22"/>
    </location>
</feature>
<protein>
    <submittedName>
        <fullName evidence="8">PDZ domain-containing protein</fullName>
    </submittedName>
</protein>
<dbReference type="OrthoDB" id="447516at2759"/>
<evidence type="ECO:0000313" key="8">
    <source>
        <dbReference type="WBParaSite" id="Bm5836.1"/>
    </source>
</evidence>
<evidence type="ECO:0000313" key="7">
    <source>
        <dbReference type="Proteomes" id="UP000006672"/>
    </source>
</evidence>
<name>A0A4E9FX87_BRUMA</name>
<proteinExistence type="predicted"/>
<evidence type="ECO:0000259" key="5">
    <source>
        <dbReference type="PROSITE" id="PS50106"/>
    </source>
</evidence>
<gene>
    <name evidence="6 8" type="primary">Bm5836</name>
    <name evidence="6" type="ORF">BM_BM5836</name>
</gene>
<accession>A0A5S6PRA9</accession>
<dbReference type="SMART" id="SM00228">
    <property type="entry name" value="PDZ"/>
    <property type="match status" value="1"/>
</dbReference>
<keyword evidence="1" id="KW-0175">Coiled coil</keyword>
<dbReference type="RefSeq" id="XP_042937095.1">
    <property type="nucleotide sequence ID" value="XM_043081161.1"/>
</dbReference>
<reference evidence="6" key="2">
    <citation type="submission" date="2019-04" db="EMBL/GenBank/DDBJ databases">
        <authorList>
            <person name="Howe K."/>
            <person name="Paulini M."/>
            <person name="Williams G."/>
        </authorList>
    </citation>
    <scope>NUCLEOTIDE SEQUENCE [LARGE SCALE GENOMIC DNA]</scope>
    <source>
        <strain evidence="6">FR3</strain>
    </source>
</reference>
<dbReference type="WBParaSite" id="Bm5836.1">
    <property type="protein sequence ID" value="Bm5836.1"/>
    <property type="gene ID" value="WBGene00226097"/>
</dbReference>
<dbReference type="CTD" id="6099107"/>
<feature type="compositionally biased region" description="Polar residues" evidence="2">
    <location>
        <begin position="547"/>
        <end position="558"/>
    </location>
</feature>
<dbReference type="Pfam" id="PF00595">
    <property type="entry name" value="PDZ"/>
    <property type="match status" value="1"/>
</dbReference>
<dbReference type="InterPro" id="IPR001478">
    <property type="entry name" value="PDZ"/>
</dbReference>
<evidence type="ECO:0000256" key="3">
    <source>
        <dbReference type="SAM" id="Phobius"/>
    </source>
</evidence>
<dbReference type="InterPro" id="IPR036034">
    <property type="entry name" value="PDZ_sf"/>
</dbReference>
<evidence type="ECO:0000313" key="6">
    <source>
        <dbReference type="EMBL" id="VIO97503.1"/>
    </source>
</evidence>
<evidence type="ECO:0000256" key="1">
    <source>
        <dbReference type="SAM" id="Coils"/>
    </source>
</evidence>
<dbReference type="SUPFAM" id="SSF50156">
    <property type="entry name" value="PDZ domain-like"/>
    <property type="match status" value="1"/>
</dbReference>
<keyword evidence="4" id="KW-0732">Signal</keyword>
<feature type="compositionally biased region" description="Polar residues" evidence="2">
    <location>
        <begin position="677"/>
        <end position="703"/>
    </location>
</feature>
<keyword evidence="3" id="KW-0472">Membrane</keyword>
<dbReference type="Proteomes" id="UP000006672">
    <property type="component" value="Unassembled WGS sequence"/>
</dbReference>
<feature type="region of interest" description="Disordered" evidence="2">
    <location>
        <begin position="539"/>
        <end position="558"/>
    </location>
</feature>
<feature type="chain" id="PRO_5023900922" evidence="4">
    <location>
        <begin position="23"/>
        <end position="843"/>
    </location>
</feature>
<evidence type="ECO:0000256" key="4">
    <source>
        <dbReference type="SAM" id="SignalP"/>
    </source>
</evidence>